<dbReference type="Proteomes" id="UP000076532">
    <property type="component" value="Unassembled WGS sequence"/>
</dbReference>
<reference evidence="1 2" key="1">
    <citation type="journal article" date="2016" name="Mol. Biol. Evol.">
        <title>Comparative Genomics of Early-Diverging Mushroom-Forming Fungi Provides Insights into the Origins of Lignocellulose Decay Capabilities.</title>
        <authorList>
            <person name="Nagy L.G."/>
            <person name="Riley R."/>
            <person name="Tritt A."/>
            <person name="Adam C."/>
            <person name="Daum C."/>
            <person name="Floudas D."/>
            <person name="Sun H."/>
            <person name="Yadav J.S."/>
            <person name="Pangilinan J."/>
            <person name="Larsson K.H."/>
            <person name="Matsuura K."/>
            <person name="Barry K."/>
            <person name="Labutti K."/>
            <person name="Kuo R."/>
            <person name="Ohm R.A."/>
            <person name="Bhattacharya S.S."/>
            <person name="Shirouzu T."/>
            <person name="Yoshinaga Y."/>
            <person name="Martin F.M."/>
            <person name="Grigoriev I.V."/>
            <person name="Hibbett D.S."/>
        </authorList>
    </citation>
    <scope>NUCLEOTIDE SEQUENCE [LARGE SCALE GENOMIC DNA]</scope>
    <source>
        <strain evidence="1 2">CBS 109695</strain>
    </source>
</reference>
<dbReference type="EMBL" id="KV417586">
    <property type="protein sequence ID" value="KZP17071.1"/>
    <property type="molecule type" value="Genomic_DNA"/>
</dbReference>
<evidence type="ECO:0000313" key="2">
    <source>
        <dbReference type="Proteomes" id="UP000076532"/>
    </source>
</evidence>
<proteinExistence type="predicted"/>
<accession>A0A166FR49</accession>
<evidence type="ECO:0000313" key="1">
    <source>
        <dbReference type="EMBL" id="KZP17071.1"/>
    </source>
</evidence>
<dbReference type="AlphaFoldDB" id="A0A166FR49"/>
<sequence>MIDCLDPSIGPHPRAVHWFVNQNVDGMDVLGADYGCVSSWCCYFETYGPLLLEWKTVRLCSSCNDEFALQHIFLYREVVMSTHKPFQLMTYCRMTLLLNA</sequence>
<protein>
    <submittedName>
        <fullName evidence="1">Uncharacterized protein</fullName>
    </submittedName>
</protein>
<keyword evidence="2" id="KW-1185">Reference proteome</keyword>
<gene>
    <name evidence="1" type="ORF">FIBSPDRAFT_35469</name>
</gene>
<name>A0A166FR49_9AGAM</name>
<organism evidence="1 2">
    <name type="scientific">Athelia psychrophila</name>
    <dbReference type="NCBI Taxonomy" id="1759441"/>
    <lineage>
        <taxon>Eukaryota</taxon>
        <taxon>Fungi</taxon>
        <taxon>Dikarya</taxon>
        <taxon>Basidiomycota</taxon>
        <taxon>Agaricomycotina</taxon>
        <taxon>Agaricomycetes</taxon>
        <taxon>Agaricomycetidae</taxon>
        <taxon>Atheliales</taxon>
        <taxon>Atheliaceae</taxon>
        <taxon>Athelia</taxon>
    </lineage>
</organism>